<keyword evidence="3" id="KW-1185">Reference proteome</keyword>
<protein>
    <submittedName>
        <fullName evidence="2">Uncharacterized protein</fullName>
    </submittedName>
</protein>
<evidence type="ECO:0000313" key="3">
    <source>
        <dbReference type="Proteomes" id="UP000030663"/>
    </source>
</evidence>
<organism evidence="2 3">
    <name type="scientific">Fusarium oxysporum f. sp. raphani 54005</name>
    <dbReference type="NCBI Taxonomy" id="1089458"/>
    <lineage>
        <taxon>Eukaryota</taxon>
        <taxon>Fungi</taxon>
        <taxon>Dikarya</taxon>
        <taxon>Ascomycota</taxon>
        <taxon>Pezizomycotina</taxon>
        <taxon>Sordariomycetes</taxon>
        <taxon>Hypocreomycetidae</taxon>
        <taxon>Hypocreales</taxon>
        <taxon>Nectriaceae</taxon>
        <taxon>Fusarium</taxon>
        <taxon>Fusarium oxysporum species complex</taxon>
    </lineage>
</organism>
<dbReference type="AlphaFoldDB" id="X0CFY4"/>
<dbReference type="Proteomes" id="UP000030663">
    <property type="component" value="Unassembled WGS sequence"/>
</dbReference>
<proteinExistence type="predicted"/>
<dbReference type="EMBL" id="JH658369">
    <property type="protein sequence ID" value="EXK93315.1"/>
    <property type="molecule type" value="Genomic_DNA"/>
</dbReference>
<gene>
    <name evidence="2" type="ORF">FOQG_05444</name>
</gene>
<name>X0CFY4_FUSOX</name>
<accession>X0CFY4</accession>
<feature type="compositionally biased region" description="Polar residues" evidence="1">
    <location>
        <begin position="58"/>
        <end position="73"/>
    </location>
</feature>
<dbReference type="HOGENOM" id="CLU_2184116_0_0_1"/>
<evidence type="ECO:0000256" key="1">
    <source>
        <dbReference type="SAM" id="MobiDB-lite"/>
    </source>
</evidence>
<feature type="region of interest" description="Disordered" evidence="1">
    <location>
        <begin position="34"/>
        <end position="109"/>
    </location>
</feature>
<sequence length="109" mass="12614">MLRRRLGERIRRLKRPGIRLQRLVERRQHERRLEMFPGRRTPTAAVQLQDQPAKALQDQVQQLHGTPPQSHQQIPKVPSQHPSQAKTEHLLHLTPNLATGPKLSSPTRV</sequence>
<reference evidence="2 3" key="1">
    <citation type="submission" date="2011-11" db="EMBL/GenBank/DDBJ databases">
        <title>The Genome Sequence of Fusarium oxysporum PHW815.</title>
        <authorList>
            <consortium name="The Broad Institute Genome Sequencing Platform"/>
            <person name="Ma L.-J."/>
            <person name="Gale L.R."/>
            <person name="Schwartz D.C."/>
            <person name="Zhou S."/>
            <person name="Corby-Kistler H."/>
            <person name="Young S.K."/>
            <person name="Zeng Q."/>
            <person name="Gargeya S."/>
            <person name="Fitzgerald M."/>
            <person name="Haas B."/>
            <person name="Abouelleil A."/>
            <person name="Alvarado L."/>
            <person name="Arachchi H.M."/>
            <person name="Berlin A."/>
            <person name="Brown A."/>
            <person name="Chapman S.B."/>
            <person name="Chen Z."/>
            <person name="Dunbar C."/>
            <person name="Freedman E."/>
            <person name="Gearin G."/>
            <person name="Goldberg J."/>
            <person name="Griggs A."/>
            <person name="Gujja S."/>
            <person name="Heiman D."/>
            <person name="Howarth C."/>
            <person name="Larson L."/>
            <person name="Lui A."/>
            <person name="MacDonald P.J.P."/>
            <person name="Montmayeur A."/>
            <person name="Murphy C."/>
            <person name="Neiman D."/>
            <person name="Pearson M."/>
            <person name="Priest M."/>
            <person name="Roberts A."/>
            <person name="Saif S."/>
            <person name="Shea T."/>
            <person name="Shenoy N."/>
            <person name="Sisk P."/>
            <person name="Stolte C."/>
            <person name="Sykes S."/>
            <person name="Wortman J."/>
            <person name="Nusbaum C."/>
            <person name="Birren B."/>
        </authorList>
    </citation>
    <scope>NUCLEOTIDE SEQUENCE [LARGE SCALE GENOMIC DNA]</scope>
    <source>
        <strain evidence="2 3">54005</strain>
    </source>
</reference>
<evidence type="ECO:0000313" key="2">
    <source>
        <dbReference type="EMBL" id="EXK93315.1"/>
    </source>
</evidence>